<gene>
    <name evidence="2" type="ordered locus">PERMA_1232</name>
</gene>
<dbReference type="InterPro" id="IPR015655">
    <property type="entry name" value="PP2C"/>
</dbReference>
<evidence type="ECO:0000259" key="1">
    <source>
        <dbReference type="PROSITE" id="PS51746"/>
    </source>
</evidence>
<dbReference type="PaxDb" id="123214-PERMA_1232"/>
<reference evidence="2 3" key="1">
    <citation type="journal article" date="2009" name="J. Bacteriol.">
        <title>Complete and draft genome sequences of six members of the Aquificales.</title>
        <authorList>
            <person name="Reysenbach A.L."/>
            <person name="Hamamura N."/>
            <person name="Podar M."/>
            <person name="Griffiths E."/>
            <person name="Ferreira S."/>
            <person name="Hochstein R."/>
            <person name="Heidelberg J."/>
            <person name="Johnson J."/>
            <person name="Mead D."/>
            <person name="Pohorille A."/>
            <person name="Sarmiento M."/>
            <person name="Schweighofer K."/>
            <person name="Seshadri R."/>
            <person name="Voytek M.A."/>
        </authorList>
    </citation>
    <scope>NUCLEOTIDE SEQUENCE [LARGE SCALE GENOMIC DNA]</scope>
    <source>
        <strain evidence="3">DSM 14350 / EX-H1</strain>
    </source>
</reference>
<name>C0QQR0_PERMH</name>
<dbReference type="HOGENOM" id="CLU_034545_4_1_0"/>
<proteinExistence type="predicted"/>
<keyword evidence="3" id="KW-1185">Reference proteome</keyword>
<dbReference type="STRING" id="123214.PERMA_1232"/>
<dbReference type="PANTHER" id="PTHR47992">
    <property type="entry name" value="PROTEIN PHOSPHATASE"/>
    <property type="match status" value="1"/>
</dbReference>
<evidence type="ECO:0000313" key="3">
    <source>
        <dbReference type="Proteomes" id="UP000001366"/>
    </source>
</evidence>
<dbReference type="InterPro" id="IPR001932">
    <property type="entry name" value="PPM-type_phosphatase-like_dom"/>
</dbReference>
<feature type="domain" description="PPM-type phosphatase" evidence="1">
    <location>
        <begin position="25"/>
        <end position="247"/>
    </location>
</feature>
<dbReference type="SUPFAM" id="SSF81606">
    <property type="entry name" value="PP2C-like"/>
    <property type="match status" value="1"/>
</dbReference>
<dbReference type="SMART" id="SM00331">
    <property type="entry name" value="PP2C_SIG"/>
    <property type="match status" value="1"/>
</dbReference>
<dbReference type="Gene3D" id="3.60.40.10">
    <property type="entry name" value="PPM-type phosphatase domain"/>
    <property type="match status" value="1"/>
</dbReference>
<dbReference type="EMBL" id="CP001230">
    <property type="protein sequence ID" value="ACO04776.1"/>
    <property type="molecule type" value="Genomic_DNA"/>
</dbReference>
<dbReference type="Proteomes" id="UP000001366">
    <property type="component" value="Chromosome"/>
</dbReference>
<evidence type="ECO:0000313" key="2">
    <source>
        <dbReference type="EMBL" id="ACO04776.1"/>
    </source>
</evidence>
<dbReference type="CDD" id="cd00143">
    <property type="entry name" value="PP2Cc"/>
    <property type="match status" value="1"/>
</dbReference>
<dbReference type="AlphaFoldDB" id="C0QQR0"/>
<dbReference type="OrthoDB" id="9801841at2"/>
<protein>
    <recommendedName>
        <fullName evidence="1">PPM-type phosphatase domain-containing protein</fullName>
    </recommendedName>
</protein>
<dbReference type="SMART" id="SM00332">
    <property type="entry name" value="PP2Cc"/>
    <property type="match status" value="1"/>
</dbReference>
<accession>C0QQR0</accession>
<dbReference type="InterPro" id="IPR036457">
    <property type="entry name" value="PPM-type-like_dom_sf"/>
</dbReference>
<dbReference type="eggNOG" id="COG0631">
    <property type="taxonomic scope" value="Bacteria"/>
</dbReference>
<dbReference type="PROSITE" id="PS51746">
    <property type="entry name" value="PPM_2"/>
    <property type="match status" value="1"/>
</dbReference>
<dbReference type="GO" id="GO:0004722">
    <property type="term" value="F:protein serine/threonine phosphatase activity"/>
    <property type="evidence" value="ECO:0007669"/>
    <property type="project" value="InterPro"/>
</dbReference>
<dbReference type="RefSeq" id="WP_015898880.1">
    <property type="nucleotide sequence ID" value="NC_012440.1"/>
</dbReference>
<organism evidence="2 3">
    <name type="scientific">Persephonella marina (strain DSM 14350 / EX-H1)</name>
    <dbReference type="NCBI Taxonomy" id="123214"/>
    <lineage>
        <taxon>Bacteria</taxon>
        <taxon>Pseudomonadati</taxon>
        <taxon>Aquificota</taxon>
        <taxon>Aquificia</taxon>
        <taxon>Aquificales</taxon>
        <taxon>Hydrogenothermaceae</taxon>
        <taxon>Persephonella</taxon>
    </lineage>
</organism>
<dbReference type="KEGG" id="pmx:PERMA_1232"/>
<sequence>MYRILYYTDRGLRNYQQDCLYIDGKVVQSESMGSPEYTEKDKDDILVAICDGMGGLSSGDIASRSVCESLGKLKIPFSVEGVYKALYRIQLDFMKLNIFNSGTTVAGVYMNGSKSIIFNAGDSRVYKITDREIIYLSHDHSYVQQLVDKGIISYREAFYSPYRHYVEFGIGDIFMEDWERGVKPYIKNDYLEKDQFYFICTDGVNDTLKDEEIFQILHPDPFKNAEDLIKELDRRKEDNYSFIILSYS</sequence>